<gene>
    <name evidence="1" type="ORF">GTW09_17115</name>
</gene>
<reference evidence="1 2" key="1">
    <citation type="submission" date="2020-01" db="EMBL/GenBank/DDBJ databases">
        <title>Genomes of bacteria type strains.</title>
        <authorList>
            <person name="Chen J."/>
            <person name="Zhu S."/>
            <person name="Yang J."/>
        </authorList>
    </citation>
    <scope>NUCLEOTIDE SEQUENCE [LARGE SCALE GENOMIC DNA]</scope>
    <source>
        <strain evidence="1 2">LMG 22958</strain>
    </source>
</reference>
<dbReference type="PIRSF" id="PIRSF028458">
    <property type="entry name" value="UCP028458_glyceroPtfrase"/>
    <property type="match status" value="1"/>
</dbReference>
<dbReference type="EMBL" id="JAAAWP010000017">
    <property type="protein sequence ID" value="NDW23238.1"/>
    <property type="molecule type" value="Genomic_DNA"/>
</dbReference>
<dbReference type="InterPro" id="IPR043148">
    <property type="entry name" value="TagF_C"/>
</dbReference>
<name>A0A6L9MYJ9_9ALTE</name>
<dbReference type="InterPro" id="IPR007554">
    <property type="entry name" value="Glycerophosphate_synth"/>
</dbReference>
<dbReference type="Pfam" id="PF04464">
    <property type="entry name" value="Glyphos_transf"/>
    <property type="match status" value="1"/>
</dbReference>
<proteinExistence type="predicted"/>
<keyword evidence="2" id="KW-1185">Reference proteome</keyword>
<protein>
    <submittedName>
        <fullName evidence="1">CDP-glycerol--glycerophosphate glycerophosphotransferase</fullName>
    </submittedName>
</protein>
<accession>A0A6L9MYJ9</accession>
<evidence type="ECO:0000313" key="1">
    <source>
        <dbReference type="EMBL" id="NDW23238.1"/>
    </source>
</evidence>
<dbReference type="InterPro" id="IPR016886">
    <property type="entry name" value="UCP028458_glyceroPtfrase"/>
</dbReference>
<evidence type="ECO:0000313" key="2">
    <source>
        <dbReference type="Proteomes" id="UP000478837"/>
    </source>
</evidence>
<organism evidence="1 2">
    <name type="scientific">Alteromonas hispanica</name>
    <dbReference type="NCBI Taxonomy" id="315421"/>
    <lineage>
        <taxon>Bacteria</taxon>
        <taxon>Pseudomonadati</taxon>
        <taxon>Pseudomonadota</taxon>
        <taxon>Gammaproteobacteria</taxon>
        <taxon>Alteromonadales</taxon>
        <taxon>Alteromonadaceae</taxon>
        <taxon>Alteromonas/Salinimonas group</taxon>
        <taxon>Alteromonas</taxon>
    </lineage>
</organism>
<dbReference type="AlphaFoldDB" id="A0A6L9MYJ9"/>
<dbReference type="GO" id="GO:0047355">
    <property type="term" value="F:CDP-glycerol glycerophosphotransferase activity"/>
    <property type="evidence" value="ECO:0007669"/>
    <property type="project" value="InterPro"/>
</dbReference>
<keyword evidence="1" id="KW-0808">Transferase</keyword>
<dbReference type="Gene3D" id="3.40.50.12580">
    <property type="match status" value="1"/>
</dbReference>
<dbReference type="Proteomes" id="UP000478837">
    <property type="component" value="Unassembled WGS sequence"/>
</dbReference>
<comment type="caution">
    <text evidence="1">The sequence shown here is derived from an EMBL/GenBank/DDBJ whole genome shotgun (WGS) entry which is preliminary data.</text>
</comment>
<dbReference type="GO" id="GO:0016020">
    <property type="term" value="C:membrane"/>
    <property type="evidence" value="ECO:0007669"/>
    <property type="project" value="InterPro"/>
</dbReference>
<dbReference type="RefSeq" id="WP_163112837.1">
    <property type="nucleotide sequence ID" value="NZ_JAAAWP010000017.1"/>
</dbReference>
<dbReference type="SUPFAM" id="SSF53756">
    <property type="entry name" value="UDP-Glycosyltransferase/glycogen phosphorylase"/>
    <property type="match status" value="1"/>
</dbReference>
<sequence length="342" mass="39550">MKFLLYLSQNYSFEIMRPLSNLMLEQGHDVRWFVEGSEVNKSHFQSEDVVLPTISEVIIFKPDACFLPGNVAPSFIPGLKVQLFHGFEWKKKGHFKIRECFDLYCTQGPFFTKKFNELRNVHPHFTVKETGWTKLDELFKTHSSKREKDSVPTILYAPTFSPSFSSADALFLQMSELSKKRAWKWKVKFHPKMNKNSINTFKQAQHEHFEVVEAPSIIPLLQQADVMVSDTSSAITEFLLLGKPVVTFNNAQPEPVLINIDNANKLENAVEKALEMDEMLANSIKSYGQNMHPYTDGLSAKRVLEATIDEINNYPRKENVAKPKNWFRNLKLRKRLGYWALK</sequence>